<organism evidence="4 6">
    <name type="scientific">Rhizobium phaseoli</name>
    <dbReference type="NCBI Taxonomy" id="396"/>
    <lineage>
        <taxon>Bacteria</taxon>
        <taxon>Pseudomonadati</taxon>
        <taxon>Pseudomonadota</taxon>
        <taxon>Alphaproteobacteria</taxon>
        <taxon>Hyphomicrobiales</taxon>
        <taxon>Rhizobiaceae</taxon>
        <taxon>Rhizobium/Agrobacterium group</taxon>
        <taxon>Rhizobium</taxon>
    </lineage>
</organism>
<dbReference type="EMBL" id="CP013570">
    <property type="protein sequence ID" value="ANL87140.1"/>
    <property type="molecule type" value="Genomic_DNA"/>
</dbReference>
<name>A0A192TI81_9HYPH</name>
<dbReference type="EMBL" id="CP064933">
    <property type="protein sequence ID" value="QPK11707.1"/>
    <property type="molecule type" value="Genomic_DNA"/>
</dbReference>
<evidence type="ECO:0000313" key="5">
    <source>
        <dbReference type="Proteomes" id="UP000078551"/>
    </source>
</evidence>
<keyword evidence="4" id="KW-0614">Plasmid</keyword>
<protein>
    <submittedName>
        <fullName evidence="3">Toxin-antitoxin system toxin RelE/ParE family protein</fullName>
    </submittedName>
    <submittedName>
        <fullName evidence="4">Type II toxin-antitoxin system RelE/ParE family toxin</fullName>
    </submittedName>
</protein>
<reference evidence="4 6" key="2">
    <citation type="submission" date="2020-11" db="EMBL/GenBank/DDBJ databases">
        <title>Indigenous Rhizobia Nodulating Common beans in Western Kenya.</title>
        <authorList>
            <person name="Wekesa C.S."/>
            <person name="Oelmueller R."/>
            <person name="Furch A.C."/>
        </authorList>
    </citation>
    <scope>NUCLEOTIDE SEQUENCE [LARGE SCALE GENOMIC DNA]</scope>
    <source>
        <strain evidence="6">BS3</strain>
        <strain evidence="4">S3</strain>
        <plasmid evidence="4 6">pBS3b</plasmid>
    </source>
</reference>
<dbReference type="Proteomes" id="UP000078551">
    <property type="component" value="Plasmid pRphaN771b"/>
</dbReference>
<dbReference type="Gene3D" id="3.30.2310.20">
    <property type="entry name" value="RelE-like"/>
    <property type="match status" value="1"/>
</dbReference>
<dbReference type="AlphaFoldDB" id="A0A192TI81"/>
<dbReference type="InterPro" id="IPR035093">
    <property type="entry name" value="RelE/ParE_toxin_dom_sf"/>
</dbReference>
<sequence>MRYRVLLAEDAERDVEDLYRFIAARDGAETAERILTEIESACADLEEFPARGNIPKELASIGISEYRELHHKPWRMIYRIIGADVVVYCVADGRRDMQAFLERRLIR</sequence>
<accession>A0A192TI81</accession>
<proteinExistence type="inferred from homology"/>
<dbReference type="RefSeq" id="WP_064825876.1">
    <property type="nucleotide sequence ID" value="NZ_CP013533.1"/>
</dbReference>
<evidence type="ECO:0000313" key="3">
    <source>
        <dbReference type="EMBL" id="ANL87140.1"/>
    </source>
</evidence>
<evidence type="ECO:0000256" key="2">
    <source>
        <dbReference type="ARBA" id="ARBA00022649"/>
    </source>
</evidence>
<dbReference type="Proteomes" id="UP000540266">
    <property type="component" value="Plasmid pBS3b"/>
</dbReference>
<keyword evidence="5" id="KW-1185">Reference proteome</keyword>
<geneLocation type="plasmid" evidence="3 5">
    <name>pRphaN771b</name>
</geneLocation>
<dbReference type="PANTHER" id="PTHR33755:SF6">
    <property type="entry name" value="PLASMID STABILIZATION SYSTEM PROTEIN"/>
    <property type="match status" value="1"/>
</dbReference>
<dbReference type="InterPro" id="IPR051803">
    <property type="entry name" value="TA_system_RelE-like_toxin"/>
</dbReference>
<dbReference type="PANTHER" id="PTHR33755">
    <property type="entry name" value="TOXIN PARE1-RELATED"/>
    <property type="match status" value="1"/>
</dbReference>
<comment type="similarity">
    <text evidence="1">Belongs to the RelE toxin family.</text>
</comment>
<dbReference type="Pfam" id="PF05016">
    <property type="entry name" value="ParE_toxin"/>
    <property type="match status" value="1"/>
</dbReference>
<dbReference type="SUPFAM" id="SSF143011">
    <property type="entry name" value="RelE-like"/>
    <property type="match status" value="1"/>
</dbReference>
<gene>
    <name evidence="3" type="ORF">AMC81_PB00001</name>
    <name evidence="4" type="ORF">HER27_023870</name>
</gene>
<evidence type="ECO:0000313" key="4">
    <source>
        <dbReference type="EMBL" id="QPK11707.1"/>
    </source>
</evidence>
<dbReference type="InterPro" id="IPR007712">
    <property type="entry name" value="RelE/ParE_toxin"/>
</dbReference>
<geneLocation type="plasmid" evidence="4 6">
    <name>pBS3b</name>
</geneLocation>
<evidence type="ECO:0000313" key="6">
    <source>
        <dbReference type="Proteomes" id="UP000540266"/>
    </source>
</evidence>
<dbReference type="GeneID" id="45959632"/>
<evidence type="ECO:0000256" key="1">
    <source>
        <dbReference type="ARBA" id="ARBA00006226"/>
    </source>
</evidence>
<reference evidence="3 5" key="1">
    <citation type="submission" date="2015-11" db="EMBL/GenBank/DDBJ databases">
        <title>The limits of bacterial species coexistence and the symbiotic plasmid transference in sympatric Rhizobium populations.</title>
        <authorList>
            <person name="Perez-Carrascal O.M."/>
            <person name="VanInsberghe D."/>
            <person name="Juarez S."/>
            <person name="Polz M.F."/>
            <person name="Vinuesa P."/>
            <person name="Gonzalez V."/>
        </authorList>
    </citation>
    <scope>NUCLEOTIDE SEQUENCE [LARGE SCALE GENOMIC DNA]</scope>
    <source>
        <strain evidence="3 5">N771</strain>
        <plasmid evidence="3 5">pRphaN771b</plasmid>
    </source>
</reference>
<keyword evidence="2" id="KW-1277">Toxin-antitoxin system</keyword>